<dbReference type="InterPro" id="IPR051333">
    <property type="entry name" value="CLIP_Serine_Protease"/>
</dbReference>
<evidence type="ECO:0000256" key="5">
    <source>
        <dbReference type="ARBA" id="ARBA00022859"/>
    </source>
</evidence>
<feature type="domain" description="Peptidase S1" evidence="11">
    <location>
        <begin position="56"/>
        <end position="299"/>
    </location>
</feature>
<keyword evidence="7" id="KW-0325">Glycoprotein</keyword>
<reference evidence="12" key="2">
    <citation type="journal article" date="2007" name="Science">
        <title>Genome sequence of Aedes aegypti, a major arbovirus vector.</title>
        <authorList>
            <person name="Nene V."/>
            <person name="Wortman J.R."/>
            <person name="Lawson D."/>
            <person name="Haas B."/>
            <person name="Kodira C."/>
            <person name="Tu Z.J."/>
            <person name="Loftus B."/>
            <person name="Xi Z."/>
            <person name="Megy K."/>
            <person name="Grabherr M."/>
            <person name="Ren Q."/>
            <person name="Zdobnov E.M."/>
            <person name="Lobo N.F."/>
            <person name="Campbell K.S."/>
            <person name="Brown S.E."/>
            <person name="Bonaldo M.F."/>
            <person name="Zhu J."/>
            <person name="Sinkins S.P."/>
            <person name="Hogenkamp D.G."/>
            <person name="Amedeo P."/>
            <person name="Arensburger P."/>
            <person name="Atkinson P.W."/>
            <person name="Bidwell S."/>
            <person name="Biedler J."/>
            <person name="Birney E."/>
            <person name="Bruggner R.V."/>
            <person name="Costas J."/>
            <person name="Coy M.R."/>
            <person name="Crabtree J."/>
            <person name="Crawford M."/>
            <person name="Debruyn B."/>
            <person name="Decaprio D."/>
            <person name="Eiglmeier K."/>
            <person name="Eisenstadt E."/>
            <person name="El-Dorry H."/>
            <person name="Gelbart W.M."/>
            <person name="Gomes S.L."/>
            <person name="Hammond M."/>
            <person name="Hannick L.I."/>
            <person name="Hogan J.R."/>
            <person name="Holmes M.H."/>
            <person name="Jaffe D."/>
            <person name="Johnston J.S."/>
            <person name="Kennedy R.C."/>
            <person name="Koo H."/>
            <person name="Kravitz S."/>
            <person name="Kriventseva E.V."/>
            <person name="Kulp D."/>
            <person name="Labutti K."/>
            <person name="Lee E."/>
            <person name="Li S."/>
            <person name="Lovin D.D."/>
            <person name="Mao C."/>
            <person name="Mauceli E."/>
            <person name="Menck C.F."/>
            <person name="Miller J.R."/>
            <person name="Montgomery P."/>
            <person name="Mori A."/>
            <person name="Nascimento A.L."/>
            <person name="Naveira H.F."/>
            <person name="Nusbaum C."/>
            <person name="O'leary S."/>
            <person name="Orvis J."/>
            <person name="Pertea M."/>
            <person name="Quesneville H."/>
            <person name="Reidenbach K.R."/>
            <person name="Rogers Y.H."/>
            <person name="Roth C.W."/>
            <person name="Schneider J.R."/>
            <person name="Schatz M."/>
            <person name="Shumway M."/>
            <person name="Stanke M."/>
            <person name="Stinson E.O."/>
            <person name="Tubio J.M."/>
            <person name="Vanzee J.P."/>
            <person name="Verjovski-Almeida S."/>
            <person name="Werner D."/>
            <person name="White O."/>
            <person name="Wyder S."/>
            <person name="Zeng Q."/>
            <person name="Zhao Q."/>
            <person name="Zhao Y."/>
            <person name="Hill C.A."/>
            <person name="Raikhel A.S."/>
            <person name="Soares M.B."/>
            <person name="Knudson D.L."/>
            <person name="Lee N.H."/>
            <person name="Galagan J."/>
            <person name="Salzberg S.L."/>
            <person name="Paulsen I.T."/>
            <person name="Dimopoulos G."/>
            <person name="Collins F.H."/>
            <person name="Birren B."/>
            <person name="Fraser-Liggett C.M."/>
            <person name="Severson D.W."/>
        </authorList>
    </citation>
    <scope>NUCLEOTIDE SEQUENCE [LARGE SCALE GENOMIC DNA]</scope>
    <source>
        <strain evidence="12">Liverpool</strain>
    </source>
</reference>
<feature type="signal peptide" evidence="10">
    <location>
        <begin position="1"/>
        <end position="20"/>
    </location>
</feature>
<keyword evidence="3" id="KW-0399">Innate immunity</keyword>
<evidence type="ECO:0000256" key="3">
    <source>
        <dbReference type="ARBA" id="ARBA00022588"/>
    </source>
</evidence>
<evidence type="ECO:0000256" key="1">
    <source>
        <dbReference type="ARBA" id="ARBA00004613"/>
    </source>
</evidence>
<dbReference type="InterPro" id="IPR018114">
    <property type="entry name" value="TRYPSIN_HIS"/>
</dbReference>
<dbReference type="InterPro" id="IPR043504">
    <property type="entry name" value="Peptidase_S1_PA_chymotrypsin"/>
</dbReference>
<feature type="chain" id="PRO_5036473524" evidence="10">
    <location>
        <begin position="21"/>
        <end position="638"/>
    </location>
</feature>
<evidence type="ECO:0000256" key="8">
    <source>
        <dbReference type="ARBA" id="ARBA00024195"/>
    </source>
</evidence>
<comment type="subcellular location">
    <subcellularLocation>
        <location evidence="1">Secreted</location>
    </subcellularLocation>
</comment>
<evidence type="ECO:0000256" key="7">
    <source>
        <dbReference type="ARBA" id="ARBA00023180"/>
    </source>
</evidence>
<dbReference type="AlphaFoldDB" id="A0A1S4FPS0"/>
<dbReference type="GO" id="GO:0006508">
    <property type="term" value="P:proteolysis"/>
    <property type="evidence" value="ECO:0007669"/>
    <property type="project" value="UniProtKB-KW"/>
</dbReference>
<dbReference type="PANTHER" id="PTHR24260:SF147">
    <property type="entry name" value="EG:BACR7A4.3 PROTEIN-RELATED"/>
    <property type="match status" value="1"/>
</dbReference>
<dbReference type="PRINTS" id="PR00722">
    <property type="entry name" value="CHYMOTRYPSIN"/>
</dbReference>
<dbReference type="PROSITE" id="PS00134">
    <property type="entry name" value="TRYPSIN_HIS"/>
    <property type="match status" value="1"/>
</dbReference>
<dbReference type="InterPro" id="IPR001314">
    <property type="entry name" value="Peptidase_S1A"/>
</dbReference>
<reference evidence="12" key="3">
    <citation type="submission" date="2012-09" db="EMBL/GenBank/DDBJ databases">
        <authorList>
            <consortium name="VectorBase"/>
        </authorList>
    </citation>
    <scope>NUCLEOTIDE SEQUENCE</scope>
    <source>
        <strain evidence="12">Liverpool</strain>
    </source>
</reference>
<dbReference type="OrthoDB" id="7763772at2759"/>
<dbReference type="PANTHER" id="PTHR24260">
    <property type="match status" value="1"/>
</dbReference>
<keyword evidence="2" id="KW-0964">Secreted</keyword>
<dbReference type="SUPFAM" id="SSF50494">
    <property type="entry name" value="Trypsin-like serine proteases"/>
    <property type="match status" value="2"/>
</dbReference>
<organism evidence="12 13">
    <name type="scientific">Aedes aegypti</name>
    <name type="common">Yellowfever mosquito</name>
    <name type="synonym">Culex aegypti</name>
    <dbReference type="NCBI Taxonomy" id="7159"/>
    <lineage>
        <taxon>Eukaryota</taxon>
        <taxon>Metazoa</taxon>
        <taxon>Ecdysozoa</taxon>
        <taxon>Arthropoda</taxon>
        <taxon>Hexapoda</taxon>
        <taxon>Insecta</taxon>
        <taxon>Pterygota</taxon>
        <taxon>Neoptera</taxon>
        <taxon>Endopterygota</taxon>
        <taxon>Diptera</taxon>
        <taxon>Nematocera</taxon>
        <taxon>Culicoidea</taxon>
        <taxon>Culicidae</taxon>
        <taxon>Culicinae</taxon>
        <taxon>Aedini</taxon>
        <taxon>Aedes</taxon>
        <taxon>Stegomyia</taxon>
    </lineage>
</organism>
<reference evidence="12" key="1">
    <citation type="submission" date="2005-10" db="EMBL/GenBank/DDBJ databases">
        <authorList>
            <person name="Loftus B.J."/>
            <person name="Nene V.M."/>
            <person name="Hannick L.I."/>
            <person name="Bidwell S."/>
            <person name="Haas B."/>
            <person name="Amedeo P."/>
            <person name="Orvis J."/>
            <person name="Wortman J.R."/>
            <person name="White O.R."/>
            <person name="Salzberg S."/>
            <person name="Shumway M."/>
            <person name="Koo H."/>
            <person name="Zhao Y."/>
            <person name="Holmes M."/>
            <person name="Miller J."/>
            <person name="Schatz M."/>
            <person name="Pop M."/>
            <person name="Pai G."/>
            <person name="Utterback T."/>
            <person name="Rogers Y.-H."/>
            <person name="Kravitz S."/>
            <person name="Fraser C.M."/>
        </authorList>
    </citation>
    <scope>NUCLEOTIDE SEQUENCE</scope>
    <source>
        <strain evidence="12">Liverpool</strain>
    </source>
</reference>
<dbReference type="OMA" id="NETMDPV"/>
<keyword evidence="6" id="KW-1015">Disulfide bond</keyword>
<dbReference type="Proteomes" id="UP000682892">
    <property type="component" value="Unassembled WGS sequence"/>
</dbReference>
<dbReference type="HOGENOM" id="CLU_006842_22_0_1"/>
<dbReference type="FunFam" id="2.40.10.10:FF:000028">
    <property type="entry name" value="Serine protease easter"/>
    <property type="match status" value="1"/>
</dbReference>
<keyword evidence="4 10" id="KW-0732">Signal</keyword>
<evidence type="ECO:0000256" key="4">
    <source>
        <dbReference type="ARBA" id="ARBA00022729"/>
    </source>
</evidence>
<name>A0A1S4FPS0_AEDAE</name>
<protein>
    <submittedName>
        <fullName evidence="12">AAEL010270-PA</fullName>
    </submittedName>
</protein>
<evidence type="ECO:0000313" key="13">
    <source>
        <dbReference type="Proteomes" id="UP000682892"/>
    </source>
</evidence>
<dbReference type="Gene3D" id="2.40.10.10">
    <property type="entry name" value="Trypsin-like serine proteases"/>
    <property type="match status" value="2"/>
</dbReference>
<sequence length="638" mass="70657">MALLKKVFICQLIAISAISGQSYFEERVPVGYFSRSSLSDCHERFHNGPKNDQCLIFGGTRANVTEFPHMAVIGWTENGTRIAWKCGGSLITKRFVVTAAHCAVDEQNNAPSVVRFGDVNLVSEEDDEYAQQVKILRFIRHPQHRFSSKYNDIALIELEKKIVTTTGVCPACVWYDSQLPYNNFDVAGFGATGYAEQGSPHLLKAHLREEIRANCAEHFEATRGLPNGITEQQMCASNIGMDTCQGDSGGPLQITLRTYNQHIPILVGVTSFGRSCGFGSFGVYQKIQPHIRWIESIVGESLDPLECVRKYERYRVGYQLEPECKIASPPVNRVELLWEHRQQGLQCAGTLIDYNTVITTANCTVNPAGNEPKYISILGEIVTISKIERHPNYTKVVAKDNVALIRLESYLKPNNDIAPACVTSGSYDYGLSSLKILRNVSVNVKEQLFVPVRHKCDGEMLSNANISGVIHGNVDCWNTDYRLLPELCEIDEGGPLLNRGHSSLQGINVVPGECGTPSSMIVLKLDSYMAWIESFVLDRSVTPEPSLTFPVDDTSSLFFKPCRTREGVDGSCLDHWGCAAEVERQKRNGTGVTMCGFEGDMGFICCPKDSIGKVPLVIARPPLIPLIEPLIELQTIKP</sequence>
<comment type="similarity">
    <text evidence="8">Belongs to the peptidase S1 family. CLIP subfamily.</text>
</comment>
<keyword evidence="9" id="KW-0645">Protease</keyword>
<dbReference type="GO" id="GO:0045087">
    <property type="term" value="P:innate immune response"/>
    <property type="evidence" value="ECO:0007669"/>
    <property type="project" value="UniProtKB-KW"/>
</dbReference>
<dbReference type="KEGG" id="aag:5573078"/>
<evidence type="ECO:0000256" key="6">
    <source>
        <dbReference type="ARBA" id="ARBA00023157"/>
    </source>
</evidence>
<proteinExistence type="inferred from homology"/>
<dbReference type="CDD" id="cd00190">
    <property type="entry name" value="Tryp_SPc"/>
    <property type="match status" value="1"/>
</dbReference>
<evidence type="ECO:0000256" key="2">
    <source>
        <dbReference type="ARBA" id="ARBA00022525"/>
    </source>
</evidence>
<dbReference type="EMBL" id="CH477651">
    <property type="protein sequence ID" value="EAT37776.1"/>
    <property type="molecule type" value="Genomic_DNA"/>
</dbReference>
<dbReference type="PROSITE" id="PS00135">
    <property type="entry name" value="TRYPSIN_SER"/>
    <property type="match status" value="1"/>
</dbReference>
<dbReference type="GO" id="GO:0005576">
    <property type="term" value="C:extracellular region"/>
    <property type="evidence" value="ECO:0007669"/>
    <property type="project" value="UniProtKB-SubCell"/>
</dbReference>
<dbReference type="SMART" id="SM00020">
    <property type="entry name" value="Tryp_SPc"/>
    <property type="match status" value="1"/>
</dbReference>
<keyword evidence="5" id="KW-0391">Immunity</keyword>
<feature type="domain" description="Peptidase S1" evidence="11">
    <location>
        <begin position="297"/>
        <end position="537"/>
    </location>
</feature>
<dbReference type="InterPro" id="IPR001254">
    <property type="entry name" value="Trypsin_dom"/>
</dbReference>
<dbReference type="GO" id="GO:0004252">
    <property type="term" value="F:serine-type endopeptidase activity"/>
    <property type="evidence" value="ECO:0007669"/>
    <property type="project" value="InterPro"/>
</dbReference>
<keyword evidence="9" id="KW-0378">Hydrolase</keyword>
<evidence type="ECO:0000256" key="10">
    <source>
        <dbReference type="SAM" id="SignalP"/>
    </source>
</evidence>
<dbReference type="InterPro" id="IPR033116">
    <property type="entry name" value="TRYPSIN_SER"/>
</dbReference>
<dbReference type="PROSITE" id="PS50240">
    <property type="entry name" value="TRYPSIN_DOM"/>
    <property type="match status" value="2"/>
</dbReference>
<evidence type="ECO:0000256" key="9">
    <source>
        <dbReference type="RuleBase" id="RU363034"/>
    </source>
</evidence>
<dbReference type="InterPro" id="IPR009003">
    <property type="entry name" value="Peptidase_S1_PA"/>
</dbReference>
<evidence type="ECO:0000259" key="11">
    <source>
        <dbReference type="PROSITE" id="PS50240"/>
    </source>
</evidence>
<gene>
    <name evidence="12" type="ORF">AaeL_AAEL010270</name>
</gene>
<accession>A0A1S4FPS0</accession>
<keyword evidence="9" id="KW-0720">Serine protease</keyword>
<evidence type="ECO:0000313" key="12">
    <source>
        <dbReference type="EMBL" id="EAT37776.1"/>
    </source>
</evidence>
<dbReference type="Pfam" id="PF00089">
    <property type="entry name" value="Trypsin"/>
    <property type="match status" value="2"/>
</dbReference>